<keyword evidence="1" id="KW-0472">Membrane</keyword>
<protein>
    <submittedName>
        <fullName evidence="2">Uncharacterized protein</fullName>
    </submittedName>
</protein>
<comment type="caution">
    <text evidence="2">The sequence shown here is derived from an EMBL/GenBank/DDBJ whole genome shotgun (WGS) entry which is preliminary data.</text>
</comment>
<proteinExistence type="predicted"/>
<reference evidence="2" key="1">
    <citation type="submission" date="2021-06" db="EMBL/GenBank/DDBJ databases">
        <title>Parelaphostrongylus tenuis whole genome reference sequence.</title>
        <authorList>
            <person name="Garwood T.J."/>
            <person name="Larsen P.A."/>
            <person name="Fountain-Jones N.M."/>
            <person name="Garbe J.R."/>
            <person name="Macchietto M.G."/>
            <person name="Kania S.A."/>
            <person name="Gerhold R.W."/>
            <person name="Richards J.E."/>
            <person name="Wolf T.M."/>
        </authorList>
    </citation>
    <scope>NUCLEOTIDE SEQUENCE</scope>
    <source>
        <strain evidence="2">MNPRO001-30</strain>
        <tissue evidence="2">Meninges</tissue>
    </source>
</reference>
<dbReference type="EMBL" id="JAHQIW010003077">
    <property type="protein sequence ID" value="KAJ1357244.1"/>
    <property type="molecule type" value="Genomic_DNA"/>
</dbReference>
<sequence>MSANDTMSPRMCSALIILHTNSEFRKLQAFRLMFYNGILDCTLLICNVYGGIIAIWPAMNTHLPYLNRV</sequence>
<keyword evidence="1" id="KW-1133">Transmembrane helix</keyword>
<dbReference type="AlphaFoldDB" id="A0AAD5N0I9"/>
<dbReference type="Proteomes" id="UP001196413">
    <property type="component" value="Unassembled WGS sequence"/>
</dbReference>
<evidence type="ECO:0000313" key="3">
    <source>
        <dbReference type="Proteomes" id="UP001196413"/>
    </source>
</evidence>
<accession>A0AAD5N0I9</accession>
<evidence type="ECO:0000256" key="1">
    <source>
        <dbReference type="SAM" id="Phobius"/>
    </source>
</evidence>
<feature type="transmembrane region" description="Helical" evidence="1">
    <location>
        <begin position="34"/>
        <end position="59"/>
    </location>
</feature>
<organism evidence="2 3">
    <name type="scientific">Parelaphostrongylus tenuis</name>
    <name type="common">Meningeal worm</name>
    <dbReference type="NCBI Taxonomy" id="148309"/>
    <lineage>
        <taxon>Eukaryota</taxon>
        <taxon>Metazoa</taxon>
        <taxon>Ecdysozoa</taxon>
        <taxon>Nematoda</taxon>
        <taxon>Chromadorea</taxon>
        <taxon>Rhabditida</taxon>
        <taxon>Rhabditina</taxon>
        <taxon>Rhabditomorpha</taxon>
        <taxon>Strongyloidea</taxon>
        <taxon>Metastrongylidae</taxon>
        <taxon>Parelaphostrongylus</taxon>
    </lineage>
</organism>
<gene>
    <name evidence="2" type="ORF">KIN20_015346</name>
</gene>
<evidence type="ECO:0000313" key="2">
    <source>
        <dbReference type="EMBL" id="KAJ1357244.1"/>
    </source>
</evidence>
<keyword evidence="1" id="KW-0812">Transmembrane</keyword>
<name>A0AAD5N0I9_PARTN</name>
<keyword evidence="3" id="KW-1185">Reference proteome</keyword>